<dbReference type="InterPro" id="IPR056551">
    <property type="entry name" value="Beta-prop_NOL10_N"/>
</dbReference>
<feature type="domain" description="Nucleolar protein 10-like N-terminal" evidence="1">
    <location>
        <begin position="8"/>
        <end position="179"/>
    </location>
</feature>
<keyword evidence="3" id="KW-1185">Reference proteome</keyword>
<organism evidence="2 3">
    <name type="scientific">Astathelohania contejeani</name>
    <dbReference type="NCBI Taxonomy" id="164912"/>
    <lineage>
        <taxon>Eukaryota</taxon>
        <taxon>Fungi</taxon>
        <taxon>Fungi incertae sedis</taxon>
        <taxon>Microsporidia</taxon>
        <taxon>Astathelohaniidae</taxon>
        <taxon>Astathelohania</taxon>
    </lineage>
</organism>
<dbReference type="InterPro" id="IPR036322">
    <property type="entry name" value="WD40_repeat_dom_sf"/>
</dbReference>
<gene>
    <name evidence="2" type="primary">nol10</name>
    <name evidence="2" type="ORF">TCON_0238</name>
</gene>
<evidence type="ECO:0000313" key="2">
    <source>
        <dbReference type="EMBL" id="KAF7684579.1"/>
    </source>
</evidence>
<dbReference type="Proteomes" id="UP001516464">
    <property type="component" value="Unassembled WGS sequence"/>
</dbReference>
<dbReference type="InterPro" id="IPR040382">
    <property type="entry name" value="NOL10/Enp2"/>
</dbReference>
<dbReference type="SUPFAM" id="SSF50978">
    <property type="entry name" value="WD40 repeat-like"/>
    <property type="match status" value="1"/>
</dbReference>
<accession>A0ABQ7I2C3</accession>
<dbReference type="EMBL" id="SBIQ01000008">
    <property type="protein sequence ID" value="KAF7684579.1"/>
    <property type="molecule type" value="Genomic_DNA"/>
</dbReference>
<dbReference type="Gene3D" id="2.130.10.10">
    <property type="entry name" value="YVTN repeat-like/Quinoprotein amine dehydrogenase"/>
    <property type="match status" value="1"/>
</dbReference>
<proteinExistence type="predicted"/>
<comment type="caution">
    <text evidence="2">The sequence shown here is derived from an EMBL/GenBank/DDBJ whole genome shotgun (WGS) entry which is preliminary data.</text>
</comment>
<evidence type="ECO:0000313" key="3">
    <source>
        <dbReference type="Proteomes" id="UP001516464"/>
    </source>
</evidence>
<dbReference type="Pfam" id="PF23098">
    <property type="entry name" value="Beta-prop_NOL10_N"/>
    <property type="match status" value="1"/>
</dbReference>
<sequence length="308" mass="35246">MNSIEYKEISLIQDMEYTATCNHIKLTEDGTHLISCGSYRPQIKIHELKELAMKLERHMDSEPIRLEILDTNHHKLAILRDDRTIEFHAKYGVHHKIRVPSLGNDLCLNKLKADLLICGYSNEIYRFNLQQGRFIKSYTTSLKKINSIKINPIHNLIGYVGDSKIEFIDPRNKNIIASIEMQFHELTKMAYSGNGINFCIGGSDNTNKNKVQMFDLRSKNPIKQNLHDTKISDVLFNGKNIISADRNNIKIWNSEEYALDIQTDGIINTLEVDKGILFVGYEGGPIKTYYSSILGGIPEWVECKSNLL</sequence>
<protein>
    <submittedName>
        <fullName evidence="2">Nucleolar protein 10</fullName>
    </submittedName>
</protein>
<dbReference type="PANTHER" id="PTHR14927:SF0">
    <property type="entry name" value="NUCLEOLAR PROTEIN 10"/>
    <property type="match status" value="1"/>
</dbReference>
<dbReference type="PANTHER" id="PTHR14927">
    <property type="entry name" value="NUCLEOLAR PROTEIN 10"/>
    <property type="match status" value="1"/>
</dbReference>
<name>A0ABQ7I2C3_9MICR</name>
<dbReference type="InterPro" id="IPR015943">
    <property type="entry name" value="WD40/YVTN_repeat-like_dom_sf"/>
</dbReference>
<reference evidence="2 3" key="1">
    <citation type="submission" date="2019-01" db="EMBL/GenBank/DDBJ databases">
        <title>Genomes sequencing and comparative genomics of infectious freshwater microsporidia, Cucumispora dikerogammari and Thelohania contejeani.</title>
        <authorList>
            <person name="Cormier A."/>
            <person name="Giraud I."/>
            <person name="Wattier R."/>
            <person name="Teixeira M."/>
            <person name="Grandjean F."/>
            <person name="Rigaud T."/>
            <person name="Cordaux R."/>
        </authorList>
    </citation>
    <scope>NUCLEOTIDE SEQUENCE [LARGE SCALE GENOMIC DNA]</scope>
    <source>
        <strain evidence="2">T1</strain>
        <tissue evidence="2">Spores</tissue>
    </source>
</reference>
<evidence type="ECO:0000259" key="1">
    <source>
        <dbReference type="Pfam" id="PF23098"/>
    </source>
</evidence>